<evidence type="ECO:0000313" key="7">
    <source>
        <dbReference type="Proteomes" id="UP001359485"/>
    </source>
</evidence>
<dbReference type="SUPFAM" id="SSF53335">
    <property type="entry name" value="S-adenosyl-L-methionine-dependent methyltransferases"/>
    <property type="match status" value="1"/>
</dbReference>
<accession>A0ABR1BCG9</accession>
<dbReference type="Pfam" id="PF08242">
    <property type="entry name" value="Methyltransf_12"/>
    <property type="match status" value="1"/>
</dbReference>
<keyword evidence="7" id="KW-1185">Reference proteome</keyword>
<dbReference type="EMBL" id="JAWJWF010000001">
    <property type="protein sequence ID" value="KAK6641143.1"/>
    <property type="molecule type" value="Genomic_DNA"/>
</dbReference>
<dbReference type="PANTHER" id="PTHR22809:SF5">
    <property type="entry name" value="TRNA N(3)-METHYLCYTIDINE METHYLTRANSFERASE METTL6"/>
    <property type="match status" value="1"/>
</dbReference>
<evidence type="ECO:0000259" key="5">
    <source>
        <dbReference type="Pfam" id="PF08242"/>
    </source>
</evidence>
<evidence type="ECO:0000256" key="1">
    <source>
        <dbReference type="ARBA" id="ARBA00009725"/>
    </source>
</evidence>
<dbReference type="Proteomes" id="UP001359485">
    <property type="component" value="Unassembled WGS sequence"/>
</dbReference>
<reference evidence="6 7" key="1">
    <citation type="submission" date="2023-09" db="EMBL/GenBank/DDBJ databases">
        <title>Genomes of two closely related lineages of the louse Polyplax serrata with different host specificities.</title>
        <authorList>
            <person name="Martinu J."/>
            <person name="Tarabai H."/>
            <person name="Stefka J."/>
            <person name="Hypsa V."/>
        </authorList>
    </citation>
    <scope>NUCLEOTIDE SEQUENCE [LARGE SCALE GENOMIC DNA]</scope>
    <source>
        <strain evidence="6">98ZLc_SE</strain>
    </source>
</reference>
<dbReference type="InterPro" id="IPR029063">
    <property type="entry name" value="SAM-dependent_MTases_sf"/>
</dbReference>
<evidence type="ECO:0000256" key="3">
    <source>
        <dbReference type="ARBA" id="ARBA00022679"/>
    </source>
</evidence>
<gene>
    <name evidence="6" type="ORF">RUM44_012852</name>
</gene>
<dbReference type="Gene3D" id="3.40.50.150">
    <property type="entry name" value="Vaccinia Virus protein VP39"/>
    <property type="match status" value="1"/>
</dbReference>
<keyword evidence="3 4" id="KW-0808">Transferase</keyword>
<feature type="domain" description="Methyltransferase type 12" evidence="5">
    <location>
        <begin position="87"/>
        <end position="186"/>
    </location>
</feature>
<dbReference type="PIRSF" id="PIRSF037755">
    <property type="entry name" value="Mettl2_prd"/>
    <property type="match status" value="1"/>
</dbReference>
<evidence type="ECO:0000313" key="6">
    <source>
        <dbReference type="EMBL" id="KAK6641143.1"/>
    </source>
</evidence>
<dbReference type="InterPro" id="IPR013217">
    <property type="entry name" value="Methyltransf_12"/>
</dbReference>
<dbReference type="PANTHER" id="PTHR22809">
    <property type="entry name" value="METHYLTRANSFERASE-RELATED"/>
    <property type="match status" value="1"/>
</dbReference>
<proteinExistence type="inferred from homology"/>
<comment type="caution">
    <text evidence="6">The sequence shown here is derived from an EMBL/GenBank/DDBJ whole genome shotgun (WGS) entry which is preliminary data.</text>
</comment>
<keyword evidence="2 4" id="KW-0489">Methyltransferase</keyword>
<evidence type="ECO:0000256" key="2">
    <source>
        <dbReference type="ARBA" id="ARBA00022603"/>
    </source>
</evidence>
<comment type="similarity">
    <text evidence="1 4">Belongs to the methyltransferase superfamily. METL family.</text>
</comment>
<evidence type="ECO:0000256" key="4">
    <source>
        <dbReference type="PIRNR" id="PIRNR037755"/>
    </source>
</evidence>
<organism evidence="6 7">
    <name type="scientific">Polyplax serrata</name>
    <name type="common">Common mouse louse</name>
    <dbReference type="NCBI Taxonomy" id="468196"/>
    <lineage>
        <taxon>Eukaryota</taxon>
        <taxon>Metazoa</taxon>
        <taxon>Ecdysozoa</taxon>
        <taxon>Arthropoda</taxon>
        <taxon>Hexapoda</taxon>
        <taxon>Insecta</taxon>
        <taxon>Pterygota</taxon>
        <taxon>Neoptera</taxon>
        <taxon>Paraneoptera</taxon>
        <taxon>Psocodea</taxon>
        <taxon>Troctomorpha</taxon>
        <taxon>Phthiraptera</taxon>
        <taxon>Anoplura</taxon>
        <taxon>Polyplacidae</taxon>
        <taxon>Polyplax</taxon>
    </lineage>
</organism>
<comment type="function">
    <text evidence="4">S-adenosyl-L-methionine-dependent methyltransferase.</text>
</comment>
<dbReference type="CDD" id="cd02440">
    <property type="entry name" value="AdoMet_MTases"/>
    <property type="match status" value="1"/>
</dbReference>
<dbReference type="InterPro" id="IPR026113">
    <property type="entry name" value="METTL2/6/8-like"/>
</dbReference>
<protein>
    <recommendedName>
        <fullName evidence="4">tRNA N(3)-methylcytidine methyltransferase</fullName>
        <ecNumber evidence="4">2.1.1.-</ecNumber>
    </recommendedName>
</protein>
<sequence>MGEQPVTTMVTDLLLELSEDDKSKLKYQDSRLVSPFQAMKLELYAQKFWDQFYKRNTTKFFKDRHWTLREFHELLDNEHINRKTKILEVGCGVGNLIFPLMEEENNFDIFACDFSPRAVEFVKNHELYNPQRLKIFQADVTKDDLLEHTSIQMDLITVVFVLSAIHPDKFRSTVKNLYNVLKPGGLVLIRDYGMYDMTQIRFKAGHKISENFYMRQDGTRSYFFTCEKLRELFVSEGFQEVLCCYIKSRTINKKEGVDVPRTFVQAKFRK</sequence>
<dbReference type="EC" id="2.1.1.-" evidence="4"/>
<name>A0ABR1BCG9_POLSC</name>